<proteinExistence type="inferred from homology"/>
<dbReference type="Pfam" id="PF00959">
    <property type="entry name" value="Phage_lysozyme"/>
    <property type="match status" value="1"/>
</dbReference>
<keyword evidence="5" id="KW-1185">Reference proteome</keyword>
<dbReference type="InterPro" id="IPR001165">
    <property type="entry name" value="T4-type_lysozyme"/>
</dbReference>
<dbReference type="PANTHER" id="PTHR37406">
    <property type="entry name" value="T4-TYPE LYSOZYME 1-RELATED"/>
    <property type="match status" value="1"/>
</dbReference>
<evidence type="ECO:0000256" key="3">
    <source>
        <dbReference type="RuleBase" id="RU003788"/>
    </source>
</evidence>
<dbReference type="InterPro" id="IPR023347">
    <property type="entry name" value="Lysozyme_dom_sf"/>
</dbReference>
<dbReference type="InterPro" id="IPR052619">
    <property type="entry name" value="Phage_lysozyme-like"/>
</dbReference>
<evidence type="ECO:0000313" key="5">
    <source>
        <dbReference type="Proteomes" id="UP000240934"/>
    </source>
</evidence>
<comment type="catalytic activity">
    <reaction evidence="3">
        <text>Hydrolysis of (1-&gt;4)-beta-linkages between N-acetylmuramic acid and N-acetyl-D-glucosamine residues in a peptidoglycan and between N-acetyl-D-glucosamine residues in chitodextrins.</text>
        <dbReference type="EC" id="3.2.1.17"/>
    </reaction>
</comment>
<dbReference type="EC" id="3.2.1.17" evidence="3"/>
<dbReference type="Gene3D" id="1.10.530.40">
    <property type="match status" value="1"/>
</dbReference>
<evidence type="ECO:0000256" key="2">
    <source>
        <dbReference type="ARBA" id="ARBA00022638"/>
    </source>
</evidence>
<accession>A0A2H4YFB5</accession>
<dbReference type="InterPro" id="IPR002196">
    <property type="entry name" value="Glyco_hydro_24"/>
</dbReference>
<name>A0A2H4YFB5_9CAUD</name>
<evidence type="ECO:0000313" key="4">
    <source>
        <dbReference type="EMBL" id="AUE22861.1"/>
    </source>
</evidence>
<sequence length="165" mass="18534">MLAQMLKQDEGYKETVYWDTEGYPTIGIGHLILKKRTKDMGEINRELSSHVGRVVKDGKITGEEVLALFERDLSVLKRSIMSLPNLADVYVSLDMVRQTAIENMVFQMGAVGVSKFPGMLRCLKAKDWDGAYRNALDSAWARQTPNRAKRVASVLKLGSYAPYGF</sequence>
<dbReference type="GeneID" id="65110663"/>
<dbReference type="EMBL" id="MG250483">
    <property type="protein sequence ID" value="AUE22861.1"/>
    <property type="molecule type" value="Genomic_DNA"/>
</dbReference>
<dbReference type="GO" id="GO:0009253">
    <property type="term" value="P:peptidoglycan catabolic process"/>
    <property type="evidence" value="ECO:0007669"/>
    <property type="project" value="InterPro"/>
</dbReference>
<dbReference type="GO" id="GO:0031640">
    <property type="term" value="P:killing of cells of another organism"/>
    <property type="evidence" value="ECO:0007669"/>
    <property type="project" value="UniProtKB-KW"/>
</dbReference>
<dbReference type="Proteomes" id="UP000240934">
    <property type="component" value="Segment"/>
</dbReference>
<keyword evidence="3" id="KW-0326">Glycosidase</keyword>
<evidence type="ECO:0000256" key="1">
    <source>
        <dbReference type="ARBA" id="ARBA00022529"/>
    </source>
</evidence>
<dbReference type="GO" id="GO:0016998">
    <property type="term" value="P:cell wall macromolecule catabolic process"/>
    <property type="evidence" value="ECO:0007669"/>
    <property type="project" value="InterPro"/>
</dbReference>
<dbReference type="KEGG" id="vg:65110663"/>
<dbReference type="PRINTS" id="PR00684">
    <property type="entry name" value="T4LYSOZYME"/>
</dbReference>
<keyword evidence="3 4" id="KW-0378">Hydrolase</keyword>
<reference evidence="4 5" key="1">
    <citation type="submission" date="2017-10" db="EMBL/GenBank/DDBJ databases">
        <title>Antibacterial composition for extension of chilled fish shelf life and decreasing of risk of food-borne infections, bacteriophage strains for its preparation.</title>
        <authorList>
            <person name="Zulkarneev E.R."/>
            <person name="Aleshkin A.V."/>
            <person name="Rubalsky O.V."/>
            <person name="Kiseleva I.A."/>
            <person name="Rubalskii E.O."/>
            <person name="Lebedev S.N."/>
        </authorList>
    </citation>
    <scope>NUCLEOTIDE SEQUENCE [LARGE SCALE GENOMIC DNA]</scope>
</reference>
<keyword evidence="2 3" id="KW-0081">Bacteriolytic enzyme</keyword>
<dbReference type="GO" id="GO:0042742">
    <property type="term" value="P:defense response to bacterium"/>
    <property type="evidence" value="ECO:0007669"/>
    <property type="project" value="UniProtKB-KW"/>
</dbReference>
<keyword evidence="1 3" id="KW-0929">Antimicrobial</keyword>
<gene>
    <name evidence="4" type="primary">e</name>
    <name evidence="4" type="ORF">Ah1_00343</name>
</gene>
<dbReference type="SUPFAM" id="SSF53955">
    <property type="entry name" value="Lysozyme-like"/>
    <property type="match status" value="1"/>
</dbReference>
<dbReference type="RefSeq" id="YP_010093072.1">
    <property type="nucleotide sequence ID" value="NC_055733.1"/>
</dbReference>
<dbReference type="PANTHER" id="PTHR37406:SF1">
    <property type="entry name" value="T4-TYPE LYSOZYME 1-RELATED"/>
    <property type="match status" value="1"/>
</dbReference>
<dbReference type="InterPro" id="IPR023346">
    <property type="entry name" value="Lysozyme-like_dom_sf"/>
</dbReference>
<organism evidence="4 5">
    <name type="scientific">Aeromonas phage Ah1</name>
    <dbReference type="NCBI Taxonomy" id="2053701"/>
    <lineage>
        <taxon>Viruses</taxon>
        <taxon>Duplodnaviria</taxon>
        <taxon>Heunggongvirae</taxon>
        <taxon>Uroviricota</taxon>
        <taxon>Caudoviricetes</taxon>
        <taxon>Pantevenvirales</taxon>
        <taxon>Straboviridae</taxon>
        <taxon>Cinqassovirus</taxon>
        <taxon>Cinqassovirus ah1</taxon>
    </lineage>
</organism>
<dbReference type="CDD" id="cd00735">
    <property type="entry name" value="T4-like_lys"/>
    <property type="match status" value="1"/>
</dbReference>
<protein>
    <recommendedName>
        <fullName evidence="3">Lysozyme</fullName>
        <ecNumber evidence="3">3.2.1.17</ecNumber>
    </recommendedName>
</protein>
<dbReference type="GO" id="GO:0003796">
    <property type="term" value="F:lysozyme activity"/>
    <property type="evidence" value="ECO:0007669"/>
    <property type="project" value="UniProtKB-EC"/>
</dbReference>
<comment type="similarity">
    <text evidence="3">Belongs to the glycosyl hydrolase 24 family.</text>
</comment>